<dbReference type="InterPro" id="IPR036249">
    <property type="entry name" value="Thioredoxin-like_sf"/>
</dbReference>
<gene>
    <name evidence="2" type="ORF">L203_103391</name>
</gene>
<dbReference type="PROSITE" id="PS50404">
    <property type="entry name" value="GST_NTER"/>
    <property type="match status" value="1"/>
</dbReference>
<reference evidence="2" key="2">
    <citation type="journal article" date="2022" name="Elife">
        <title>Obligate sexual reproduction of a homothallic fungus closely related to the Cryptococcus pathogenic species complex.</title>
        <authorList>
            <person name="Passer A.R."/>
            <person name="Clancey S.A."/>
            <person name="Shea T."/>
            <person name="David-Palma M."/>
            <person name="Averette A.F."/>
            <person name="Boekhout T."/>
            <person name="Porcel B.M."/>
            <person name="Nowrousian M."/>
            <person name="Cuomo C.A."/>
            <person name="Sun S."/>
            <person name="Heitman J."/>
            <person name="Coelho M.A."/>
        </authorList>
    </citation>
    <scope>NUCLEOTIDE SEQUENCE</scope>
    <source>
        <strain evidence="2">CBS 7841</strain>
    </source>
</reference>
<reference evidence="2" key="1">
    <citation type="submission" date="2016-06" db="EMBL/GenBank/DDBJ databases">
        <authorList>
            <person name="Cuomo C."/>
            <person name="Litvintseva A."/>
            <person name="Heitman J."/>
            <person name="Chen Y."/>
            <person name="Sun S."/>
            <person name="Springer D."/>
            <person name="Dromer F."/>
            <person name="Young S."/>
            <person name="Zeng Q."/>
            <person name="Chapman S."/>
            <person name="Gujja S."/>
            <person name="Saif S."/>
            <person name="Birren B."/>
        </authorList>
    </citation>
    <scope>NUCLEOTIDE SEQUENCE</scope>
    <source>
        <strain evidence="2">CBS 7841</strain>
    </source>
</reference>
<dbReference type="Pfam" id="PF02798">
    <property type="entry name" value="GST_N"/>
    <property type="match status" value="1"/>
</dbReference>
<accession>A0AAJ8JTI2</accession>
<name>A0AAJ8JTI2_9TREE</name>
<dbReference type="KEGG" id="cdep:91087602"/>
<sequence>MSDNGRIQLYNFPGSVWANAPKLALEEGGLKKDKDVEYISINLAEGENFEPHYLRINPAGTVPTLIVGKNVFTDSISAVAEIVKIAPNHPKGKVSFGSFIIEEIHSASIDPNATFLFATDDDDRREKARGLPKAFLIERQKTLNRLIERPDPKFADFLKKKQADNKQLLEFYIAEPDEHIRKAHYAQTKQFWDSVGKALRGFVTDTLTKDHGGPFVGGTEPSEVDFHLIAWLARTITNAGVEPGANPDEAIKRLQLKTGGGAFDDSIKTYWECWNGRSSFKIADVH</sequence>
<dbReference type="CDD" id="cd00570">
    <property type="entry name" value="GST_N_family"/>
    <property type="match status" value="1"/>
</dbReference>
<evidence type="ECO:0000313" key="3">
    <source>
        <dbReference type="Proteomes" id="UP000094043"/>
    </source>
</evidence>
<dbReference type="EMBL" id="CP143787">
    <property type="protein sequence ID" value="WVN88190.1"/>
    <property type="molecule type" value="Genomic_DNA"/>
</dbReference>
<dbReference type="Gene3D" id="1.20.1050.10">
    <property type="match status" value="1"/>
</dbReference>
<evidence type="ECO:0000313" key="2">
    <source>
        <dbReference type="EMBL" id="WVN88190.1"/>
    </source>
</evidence>
<protein>
    <recommendedName>
        <fullName evidence="1">GST N-terminal domain-containing protein</fullName>
    </recommendedName>
</protein>
<dbReference type="RefSeq" id="XP_066068890.1">
    <property type="nucleotide sequence ID" value="XM_066212793.1"/>
</dbReference>
<dbReference type="Proteomes" id="UP000094043">
    <property type="component" value="Chromosome 4"/>
</dbReference>
<proteinExistence type="predicted"/>
<dbReference type="InterPro" id="IPR004045">
    <property type="entry name" value="Glutathione_S-Trfase_N"/>
</dbReference>
<dbReference type="Gene3D" id="3.40.30.10">
    <property type="entry name" value="Glutaredoxin"/>
    <property type="match status" value="1"/>
</dbReference>
<dbReference type="AlphaFoldDB" id="A0AAJ8JTI2"/>
<dbReference type="SUPFAM" id="SSF52833">
    <property type="entry name" value="Thioredoxin-like"/>
    <property type="match status" value="1"/>
</dbReference>
<reference evidence="2" key="3">
    <citation type="submission" date="2024-01" db="EMBL/GenBank/DDBJ databases">
        <authorList>
            <person name="Coelho M.A."/>
            <person name="David-Palma M."/>
            <person name="Shea T."/>
            <person name="Sun S."/>
            <person name="Cuomo C.A."/>
            <person name="Heitman J."/>
        </authorList>
    </citation>
    <scope>NUCLEOTIDE SEQUENCE</scope>
    <source>
        <strain evidence="2">CBS 7841</strain>
    </source>
</reference>
<organism evidence="2 3">
    <name type="scientific">Cryptococcus depauperatus CBS 7841</name>
    <dbReference type="NCBI Taxonomy" id="1295531"/>
    <lineage>
        <taxon>Eukaryota</taxon>
        <taxon>Fungi</taxon>
        <taxon>Dikarya</taxon>
        <taxon>Basidiomycota</taxon>
        <taxon>Agaricomycotina</taxon>
        <taxon>Tremellomycetes</taxon>
        <taxon>Tremellales</taxon>
        <taxon>Cryptococcaceae</taxon>
        <taxon>Cryptococcus</taxon>
    </lineage>
</organism>
<keyword evidence="3" id="KW-1185">Reference proteome</keyword>
<dbReference type="GeneID" id="91087602"/>
<evidence type="ECO:0000259" key="1">
    <source>
        <dbReference type="PROSITE" id="PS50404"/>
    </source>
</evidence>
<feature type="domain" description="GST N-terminal" evidence="1">
    <location>
        <begin position="5"/>
        <end position="90"/>
    </location>
</feature>